<evidence type="ECO:0000313" key="11">
    <source>
        <dbReference type="EnsemblPlants" id="Kaladp0095s0520.1.v1.1"/>
    </source>
</evidence>
<dbReference type="InterPro" id="IPR009057">
    <property type="entry name" value="Homeodomain-like_sf"/>
</dbReference>
<evidence type="ECO:0000256" key="3">
    <source>
        <dbReference type="ARBA" id="ARBA00023015"/>
    </source>
</evidence>
<dbReference type="Pfam" id="PF05920">
    <property type="entry name" value="Homeobox_KN"/>
    <property type="match status" value="1"/>
</dbReference>
<dbReference type="InterPro" id="IPR006563">
    <property type="entry name" value="POX_dom"/>
</dbReference>
<evidence type="ECO:0000256" key="9">
    <source>
        <dbReference type="SAM" id="MobiDB-lite"/>
    </source>
</evidence>
<feature type="region of interest" description="Disordered" evidence="9">
    <location>
        <begin position="211"/>
        <end position="252"/>
    </location>
</feature>
<dbReference type="InterPro" id="IPR050224">
    <property type="entry name" value="TALE_homeobox"/>
</dbReference>
<evidence type="ECO:0000256" key="4">
    <source>
        <dbReference type="ARBA" id="ARBA00023125"/>
    </source>
</evidence>
<evidence type="ECO:0000256" key="1">
    <source>
        <dbReference type="ARBA" id="ARBA00004123"/>
    </source>
</evidence>
<sequence length="505" mass="55825">MHSSSYYSTHLIEDEMGSYVPLETPRADYNCASLSISGSYADHLPSAFDLNNQQSQIMSGYPVYSGLHGGEMISDVLASAHPPDVTLFGPRQDCENACEEQFGEGTLVPATALASLLASRACLYQDDPTTCGSGNPRAFPYTSFDSQMHGDTASNVPIFYGNGFDGWAATPDANLPPTYAYNPAMLSNELSLSLCQSSVQDRCSGLACSSITSRRDSGRGYEQSSSGKASGHDRSLTYPARRTSQPSPASSYTLKAVQQILADLSRFSMGNVDQGSCSARSPGNVASVSGENSESDGSEPSAATLSLQKQLQALLKMADEGYDKCSREVRNVVSSFHPITGSDPEVHARFALQTTSFLYKNLRERISAQILNLKASMRIDQESAFENSFLHKQWALQQQRRKEHQLWRPQRGLPERCVSVLRAWMFQNFLHPYPRDSEKHMLAVKSGLTRSQVSNWFINARVRIWKPMIEEMYAEISRRKTHWKSQAAENSVRGHSSMGNQSLRE</sequence>
<keyword evidence="12" id="KW-1185">Reference proteome</keyword>
<dbReference type="Pfam" id="PF07526">
    <property type="entry name" value="POX"/>
    <property type="match status" value="1"/>
</dbReference>
<comment type="similarity">
    <text evidence="2">Belongs to the TALE/BELL homeobox family.</text>
</comment>
<keyword evidence="3" id="KW-0805">Transcription regulation</keyword>
<evidence type="ECO:0000313" key="12">
    <source>
        <dbReference type="Proteomes" id="UP000594263"/>
    </source>
</evidence>
<evidence type="ECO:0000256" key="7">
    <source>
        <dbReference type="ARBA" id="ARBA00023242"/>
    </source>
</evidence>
<evidence type="ECO:0000256" key="8">
    <source>
        <dbReference type="PROSITE-ProRule" id="PRU00108"/>
    </source>
</evidence>
<dbReference type="Gene3D" id="1.10.10.60">
    <property type="entry name" value="Homeodomain-like"/>
    <property type="match status" value="1"/>
</dbReference>
<dbReference type="SMART" id="SM00574">
    <property type="entry name" value="POX"/>
    <property type="match status" value="1"/>
</dbReference>
<protein>
    <recommendedName>
        <fullName evidence="10">Homeobox domain-containing protein</fullName>
    </recommendedName>
</protein>
<dbReference type="GO" id="GO:0003677">
    <property type="term" value="F:DNA binding"/>
    <property type="evidence" value="ECO:0007669"/>
    <property type="project" value="UniProtKB-UniRule"/>
</dbReference>
<keyword evidence="6" id="KW-0804">Transcription</keyword>
<dbReference type="EnsemblPlants" id="Kaladp0095s0520.2.v1.1">
    <property type="protein sequence ID" value="Kaladp0095s0520.2.v1.1"/>
    <property type="gene ID" value="Kaladp0095s0520.v1.1"/>
</dbReference>
<feature type="region of interest" description="Disordered" evidence="9">
    <location>
        <begin position="273"/>
        <end position="302"/>
    </location>
</feature>
<dbReference type="CDD" id="cd00086">
    <property type="entry name" value="homeodomain"/>
    <property type="match status" value="1"/>
</dbReference>
<dbReference type="InterPro" id="IPR001356">
    <property type="entry name" value="HD"/>
</dbReference>
<keyword evidence="5 8" id="KW-0371">Homeobox</keyword>
<evidence type="ECO:0000256" key="2">
    <source>
        <dbReference type="ARBA" id="ARBA00006454"/>
    </source>
</evidence>
<evidence type="ECO:0000259" key="10">
    <source>
        <dbReference type="PROSITE" id="PS50071"/>
    </source>
</evidence>
<dbReference type="SUPFAM" id="SSF46689">
    <property type="entry name" value="Homeodomain-like"/>
    <property type="match status" value="1"/>
</dbReference>
<reference evidence="11" key="1">
    <citation type="submission" date="2021-01" db="UniProtKB">
        <authorList>
            <consortium name="EnsemblPlants"/>
        </authorList>
    </citation>
    <scope>IDENTIFICATION</scope>
</reference>
<feature type="DNA-binding region" description="Homeobox" evidence="8">
    <location>
        <begin position="428"/>
        <end position="468"/>
    </location>
</feature>
<dbReference type="InterPro" id="IPR008422">
    <property type="entry name" value="KN_HD"/>
</dbReference>
<comment type="subcellular location">
    <subcellularLocation>
        <location evidence="1 8">Nucleus</location>
    </subcellularLocation>
</comment>
<dbReference type="Proteomes" id="UP000594263">
    <property type="component" value="Unplaced"/>
</dbReference>
<evidence type="ECO:0000256" key="5">
    <source>
        <dbReference type="ARBA" id="ARBA00023155"/>
    </source>
</evidence>
<keyword evidence="7 8" id="KW-0539">Nucleus</keyword>
<proteinExistence type="inferred from homology"/>
<dbReference type="SMART" id="SM00389">
    <property type="entry name" value="HOX"/>
    <property type="match status" value="1"/>
</dbReference>
<dbReference type="GO" id="GO:0006355">
    <property type="term" value="P:regulation of DNA-templated transcription"/>
    <property type="evidence" value="ECO:0007669"/>
    <property type="project" value="InterPro"/>
</dbReference>
<dbReference type="Gramene" id="Kaladp0095s0520.1.v1.1">
    <property type="protein sequence ID" value="Kaladp0095s0520.1.v1.1"/>
    <property type="gene ID" value="Kaladp0095s0520.v1.1"/>
</dbReference>
<dbReference type="EnsemblPlants" id="Kaladp0095s0520.1.v1.1">
    <property type="protein sequence ID" value="Kaladp0095s0520.1.v1.1"/>
    <property type="gene ID" value="Kaladp0095s0520.v1.1"/>
</dbReference>
<keyword evidence="4 8" id="KW-0238">DNA-binding</keyword>
<dbReference type="PROSITE" id="PS50071">
    <property type="entry name" value="HOMEOBOX_2"/>
    <property type="match status" value="1"/>
</dbReference>
<accession>A0A7N0V388</accession>
<feature type="compositionally biased region" description="Polar residues" evidence="9">
    <location>
        <begin position="273"/>
        <end position="292"/>
    </location>
</feature>
<dbReference type="Gramene" id="Kaladp0095s0520.2.v1.1">
    <property type="protein sequence ID" value="Kaladp0095s0520.2.v1.1"/>
    <property type="gene ID" value="Kaladp0095s0520.v1.1"/>
</dbReference>
<dbReference type="GO" id="GO:0005634">
    <property type="term" value="C:nucleus"/>
    <property type="evidence" value="ECO:0007669"/>
    <property type="project" value="UniProtKB-SubCell"/>
</dbReference>
<feature type="compositionally biased region" description="Polar residues" evidence="9">
    <location>
        <begin position="242"/>
        <end position="252"/>
    </location>
</feature>
<dbReference type="PANTHER" id="PTHR11850">
    <property type="entry name" value="HOMEOBOX PROTEIN TRANSCRIPTION FACTORS"/>
    <property type="match status" value="1"/>
</dbReference>
<evidence type="ECO:0000256" key="6">
    <source>
        <dbReference type="ARBA" id="ARBA00023163"/>
    </source>
</evidence>
<dbReference type="AlphaFoldDB" id="A0A7N0V388"/>
<feature type="compositionally biased region" description="Polar residues" evidence="9">
    <location>
        <begin position="487"/>
        <end position="505"/>
    </location>
</feature>
<organism evidence="11 12">
    <name type="scientific">Kalanchoe fedtschenkoi</name>
    <name type="common">Lavender scallops</name>
    <name type="synonym">South American air plant</name>
    <dbReference type="NCBI Taxonomy" id="63787"/>
    <lineage>
        <taxon>Eukaryota</taxon>
        <taxon>Viridiplantae</taxon>
        <taxon>Streptophyta</taxon>
        <taxon>Embryophyta</taxon>
        <taxon>Tracheophyta</taxon>
        <taxon>Spermatophyta</taxon>
        <taxon>Magnoliopsida</taxon>
        <taxon>eudicotyledons</taxon>
        <taxon>Gunneridae</taxon>
        <taxon>Pentapetalae</taxon>
        <taxon>Saxifragales</taxon>
        <taxon>Crassulaceae</taxon>
        <taxon>Kalanchoe</taxon>
    </lineage>
</organism>
<feature type="domain" description="Homeobox" evidence="10">
    <location>
        <begin position="426"/>
        <end position="467"/>
    </location>
</feature>
<feature type="region of interest" description="Disordered" evidence="9">
    <location>
        <begin position="484"/>
        <end position="505"/>
    </location>
</feature>
<name>A0A7N0V388_KALFE</name>